<sequence length="546" mass="60129">MDIPLAERVLPPSLDEATFDKALDAIIEIVGEDNVSRDSLKGNLEGPQGQTCYGDLWPLADATDHTPSAAIRPASVEEIQGVLKIANHYKIPLWTLSRGKNLGYGASGAVVRGSVILDLHRMNKIIEVNEEYAYAIVEPGVSFFDLYHYVQERNYRLWPSSPALGWGSVVGNTLERGFGYTPEGEHAEQQCGMELVLANGEVIRTGMGALKGSPMWPLYKGGYGPSVDGLFFQSNLGIVTKIGLHVTPAPVCYIDCEVSVPNEEDLAALVKGISSLEREGVIQNHTSIANPYRQSFSSKDEDIMKRVLNPGMQGSYATNEDMTALQREQGWGYWRAYFAIYGASAKVTDAHWSTVQERLGVIPGVTFKGQRHESKDGGRLNASQMPKGEIPHNGFPRIDAKDFVNVRGFGGGHLAFAPLFPPGGAELQEWFTKALSTVEKAKFDLFSDFHVFGRYVIGIVLIVYAPAEGARAKTLMEELLRDGKEKFGISEYRTHIDYMDEVQSHFDFGNGSLDRLITVIKQSLDPNGILSPGKSGIWARPRETRI</sequence>
<dbReference type="EMBL" id="KN847368">
    <property type="protein sequence ID" value="KIW36217.1"/>
    <property type="molecule type" value="Genomic_DNA"/>
</dbReference>
<dbReference type="GO" id="GO:0005739">
    <property type="term" value="C:mitochondrion"/>
    <property type="evidence" value="ECO:0007669"/>
    <property type="project" value="TreeGrafter"/>
</dbReference>
<evidence type="ECO:0000256" key="2">
    <source>
        <dbReference type="ARBA" id="ARBA00022827"/>
    </source>
</evidence>
<feature type="region of interest" description="Disordered" evidence="3">
    <location>
        <begin position="369"/>
        <end position="388"/>
    </location>
</feature>
<dbReference type="PANTHER" id="PTHR11748">
    <property type="entry name" value="D-LACTATE DEHYDROGENASE"/>
    <property type="match status" value="1"/>
</dbReference>
<keyword evidence="6" id="KW-1185">Reference proteome</keyword>
<accession>A0A0D2BFD1</accession>
<dbReference type="RefSeq" id="XP_016256433.1">
    <property type="nucleotide sequence ID" value="XM_016413201.1"/>
</dbReference>
<feature type="domain" description="FAD-binding PCMH-type" evidence="4">
    <location>
        <begin position="63"/>
        <end position="249"/>
    </location>
</feature>
<evidence type="ECO:0000313" key="5">
    <source>
        <dbReference type="EMBL" id="KIW36217.1"/>
    </source>
</evidence>
<keyword evidence="2" id="KW-0274">FAD</keyword>
<organism evidence="5 6">
    <name type="scientific">Exophiala oligosperma</name>
    <dbReference type="NCBI Taxonomy" id="215243"/>
    <lineage>
        <taxon>Eukaryota</taxon>
        <taxon>Fungi</taxon>
        <taxon>Dikarya</taxon>
        <taxon>Ascomycota</taxon>
        <taxon>Pezizomycotina</taxon>
        <taxon>Eurotiomycetes</taxon>
        <taxon>Chaetothyriomycetidae</taxon>
        <taxon>Chaetothyriales</taxon>
        <taxon>Herpotrichiellaceae</taxon>
        <taxon>Exophiala</taxon>
    </lineage>
</organism>
<dbReference type="InterPro" id="IPR006094">
    <property type="entry name" value="Oxid_FAD_bind_N"/>
</dbReference>
<dbReference type="Gene3D" id="3.30.43.10">
    <property type="entry name" value="Uridine Diphospho-n-acetylenolpyruvylglucosamine Reductase, domain 2"/>
    <property type="match status" value="1"/>
</dbReference>
<dbReference type="OrthoDB" id="5332616at2759"/>
<evidence type="ECO:0000259" key="4">
    <source>
        <dbReference type="PROSITE" id="PS51387"/>
    </source>
</evidence>
<dbReference type="SUPFAM" id="SSF55103">
    <property type="entry name" value="FAD-linked oxidases, C-terminal domain"/>
    <property type="match status" value="1"/>
</dbReference>
<dbReference type="SUPFAM" id="SSF56176">
    <property type="entry name" value="FAD-binding/transporter-associated domain-like"/>
    <property type="match status" value="1"/>
</dbReference>
<protein>
    <recommendedName>
        <fullName evidence="4">FAD-binding PCMH-type domain-containing protein</fullName>
    </recommendedName>
</protein>
<dbReference type="VEuPathDB" id="FungiDB:PV06_11511"/>
<dbReference type="GO" id="GO:0071949">
    <property type="term" value="F:FAD binding"/>
    <property type="evidence" value="ECO:0007669"/>
    <property type="project" value="InterPro"/>
</dbReference>
<dbReference type="PROSITE" id="PS51387">
    <property type="entry name" value="FAD_PCMH"/>
    <property type="match status" value="1"/>
</dbReference>
<dbReference type="Gene3D" id="3.40.462.10">
    <property type="entry name" value="FAD-linked oxidases, C-terminal domain"/>
    <property type="match status" value="1"/>
</dbReference>
<proteinExistence type="predicted"/>
<dbReference type="InterPro" id="IPR016166">
    <property type="entry name" value="FAD-bd_PCMH"/>
</dbReference>
<dbReference type="Gene3D" id="3.30.465.10">
    <property type="match status" value="1"/>
</dbReference>
<name>A0A0D2BFD1_9EURO</name>
<reference evidence="5 6" key="1">
    <citation type="submission" date="2015-01" db="EMBL/GenBank/DDBJ databases">
        <title>The Genome Sequence of Exophiala oligosperma CBS72588.</title>
        <authorList>
            <consortium name="The Broad Institute Genomics Platform"/>
            <person name="Cuomo C."/>
            <person name="de Hoog S."/>
            <person name="Gorbushina A."/>
            <person name="Stielow B."/>
            <person name="Teixiera M."/>
            <person name="Abouelleil A."/>
            <person name="Chapman S.B."/>
            <person name="Priest M."/>
            <person name="Young S.K."/>
            <person name="Wortman J."/>
            <person name="Nusbaum C."/>
            <person name="Birren B."/>
        </authorList>
    </citation>
    <scope>NUCLEOTIDE SEQUENCE [LARGE SCALE GENOMIC DNA]</scope>
    <source>
        <strain evidence="5 6">CBS 72588</strain>
    </source>
</reference>
<evidence type="ECO:0000313" key="6">
    <source>
        <dbReference type="Proteomes" id="UP000053342"/>
    </source>
</evidence>
<dbReference type="InterPro" id="IPR016167">
    <property type="entry name" value="FAD-bd_PCMH_sub1"/>
</dbReference>
<dbReference type="PANTHER" id="PTHR11748:SF114">
    <property type="entry name" value="ARYL-ALCOHOL OXIDASE VANILLYL-ALCOHOL OXIDASE (AFU_ORTHOLOGUE AFUA_3G09500)-RELATED"/>
    <property type="match status" value="1"/>
</dbReference>
<dbReference type="GO" id="GO:0004458">
    <property type="term" value="F:D-lactate dehydrogenase (cytochrome) activity"/>
    <property type="evidence" value="ECO:0007669"/>
    <property type="project" value="TreeGrafter"/>
</dbReference>
<keyword evidence="1" id="KW-0285">Flavoprotein</keyword>
<dbReference type="AlphaFoldDB" id="A0A0D2BFD1"/>
<dbReference type="InterPro" id="IPR016170">
    <property type="entry name" value="Cytok_DH_C_sf"/>
</dbReference>
<dbReference type="STRING" id="215243.A0A0D2BFD1"/>
<dbReference type="GO" id="GO:0008720">
    <property type="term" value="F:D-lactate dehydrogenase (NAD+) activity"/>
    <property type="evidence" value="ECO:0007669"/>
    <property type="project" value="TreeGrafter"/>
</dbReference>
<dbReference type="GO" id="GO:1903457">
    <property type="term" value="P:lactate catabolic process"/>
    <property type="evidence" value="ECO:0007669"/>
    <property type="project" value="TreeGrafter"/>
</dbReference>
<evidence type="ECO:0000256" key="3">
    <source>
        <dbReference type="SAM" id="MobiDB-lite"/>
    </source>
</evidence>
<dbReference type="Pfam" id="PF01565">
    <property type="entry name" value="FAD_binding_4"/>
    <property type="match status" value="1"/>
</dbReference>
<dbReference type="GeneID" id="27363585"/>
<dbReference type="HOGENOM" id="CLU_024402_0_1_1"/>
<dbReference type="InterPro" id="IPR016169">
    <property type="entry name" value="FAD-bd_PCMH_sub2"/>
</dbReference>
<gene>
    <name evidence="5" type="ORF">PV06_11511</name>
</gene>
<dbReference type="InterPro" id="IPR016171">
    <property type="entry name" value="Vanillyl_alc_oxidase_C-sub2"/>
</dbReference>
<dbReference type="InterPro" id="IPR016164">
    <property type="entry name" value="FAD-linked_Oxase-like_C"/>
</dbReference>
<dbReference type="InterPro" id="IPR036318">
    <property type="entry name" value="FAD-bd_PCMH-like_sf"/>
</dbReference>
<dbReference type="Proteomes" id="UP000053342">
    <property type="component" value="Unassembled WGS sequence"/>
</dbReference>
<evidence type="ECO:0000256" key="1">
    <source>
        <dbReference type="ARBA" id="ARBA00022630"/>
    </source>
</evidence>
<dbReference type="Gene3D" id="1.10.45.10">
    <property type="entry name" value="Vanillyl-alcohol Oxidase, Chain A, domain 4"/>
    <property type="match status" value="1"/>
</dbReference>